<dbReference type="InterPro" id="IPR051083">
    <property type="entry name" value="GrpII_Intron_Splice-Mob/Def"/>
</dbReference>
<keyword evidence="4" id="KW-0479">Metal-binding</keyword>
<dbReference type="CDD" id="cd03487">
    <property type="entry name" value="RT_Bac_retron_II"/>
    <property type="match status" value="1"/>
</dbReference>
<name>A0ABX7CMX2_SPHMU</name>
<evidence type="ECO:0000313" key="12">
    <source>
        <dbReference type="Proteomes" id="UP000595498"/>
    </source>
</evidence>
<evidence type="ECO:0000256" key="4">
    <source>
        <dbReference type="ARBA" id="ARBA00022723"/>
    </source>
</evidence>
<keyword evidence="5" id="KW-0460">Magnesium</keyword>
<reference evidence="11 12" key="1">
    <citation type="submission" date="2021-01" db="EMBL/GenBank/DDBJ databases">
        <title>FDA dAtabase for Regulatory Grade micrObial Sequences (FDA-ARGOS): Supporting development and validation of Infectious Disease Dx tests.</title>
        <authorList>
            <person name="Sproer C."/>
            <person name="Gronow S."/>
            <person name="Severitt S."/>
            <person name="Schroder I."/>
            <person name="Tallon L."/>
            <person name="Sadzewicz L."/>
            <person name="Zhao X."/>
            <person name="Boylan J."/>
            <person name="Ott S."/>
            <person name="Bowen H."/>
            <person name="Vavikolanu K."/>
            <person name="Mehta A."/>
            <person name="Aluvathingal J."/>
            <person name="Nadendla S."/>
            <person name="Lowell S."/>
            <person name="Myers T."/>
            <person name="Yan Y."/>
            <person name="Sichtig H."/>
        </authorList>
    </citation>
    <scope>NUCLEOTIDE SEQUENCE [LARGE SCALE GENOMIC DNA]</scope>
    <source>
        <strain evidence="11 12">FDAARGOS_1141</strain>
    </source>
</reference>
<dbReference type="Proteomes" id="UP000595498">
    <property type="component" value="Chromosome"/>
</dbReference>
<keyword evidence="2" id="KW-0808">Transferase</keyword>
<dbReference type="InterPro" id="IPR000123">
    <property type="entry name" value="Reverse_transcriptase_msDNA"/>
</dbReference>
<keyword evidence="3" id="KW-0548">Nucleotidyltransferase</keyword>
<dbReference type="Pfam" id="PF00078">
    <property type="entry name" value="RVT_1"/>
    <property type="match status" value="1"/>
</dbReference>
<evidence type="ECO:0000256" key="7">
    <source>
        <dbReference type="ARBA" id="ARBA00023118"/>
    </source>
</evidence>
<protein>
    <recommendedName>
        <fullName evidence="1">RNA-directed DNA polymerase</fullName>
        <ecNumber evidence="1">2.7.7.49</ecNumber>
    </recommendedName>
</protein>
<accession>A0ABX7CMX2</accession>
<dbReference type="EMBL" id="CP068224">
    <property type="protein sequence ID" value="QQT52086.1"/>
    <property type="molecule type" value="Genomic_DNA"/>
</dbReference>
<proteinExistence type="inferred from homology"/>
<dbReference type="SUPFAM" id="SSF56672">
    <property type="entry name" value="DNA/RNA polymerases"/>
    <property type="match status" value="1"/>
</dbReference>
<evidence type="ECO:0000256" key="9">
    <source>
        <dbReference type="ARBA" id="ARBA00048173"/>
    </source>
</evidence>
<evidence type="ECO:0000256" key="1">
    <source>
        <dbReference type="ARBA" id="ARBA00012493"/>
    </source>
</evidence>
<organism evidence="11 12">
    <name type="scientific">Sphingobacterium multivorum</name>
    <dbReference type="NCBI Taxonomy" id="28454"/>
    <lineage>
        <taxon>Bacteria</taxon>
        <taxon>Pseudomonadati</taxon>
        <taxon>Bacteroidota</taxon>
        <taxon>Sphingobacteriia</taxon>
        <taxon>Sphingobacteriales</taxon>
        <taxon>Sphingobacteriaceae</taxon>
        <taxon>Sphingobacterium</taxon>
    </lineage>
</organism>
<dbReference type="InterPro" id="IPR000477">
    <property type="entry name" value="RT_dom"/>
</dbReference>
<dbReference type="EC" id="2.7.7.49" evidence="1"/>
<dbReference type="PANTHER" id="PTHR34047:SF7">
    <property type="entry name" value="RNA-DIRECTED DNA POLYMERASE"/>
    <property type="match status" value="1"/>
</dbReference>
<evidence type="ECO:0000313" key="11">
    <source>
        <dbReference type="EMBL" id="QQT52086.1"/>
    </source>
</evidence>
<gene>
    <name evidence="11" type="ORF">I6I98_17650</name>
</gene>
<evidence type="ECO:0000256" key="8">
    <source>
        <dbReference type="ARBA" id="ARBA00034120"/>
    </source>
</evidence>
<dbReference type="InterPro" id="IPR043502">
    <property type="entry name" value="DNA/RNA_pol_sf"/>
</dbReference>
<comment type="similarity">
    <text evidence="8">Belongs to the bacterial reverse transcriptase family.</text>
</comment>
<evidence type="ECO:0000259" key="10">
    <source>
        <dbReference type="PROSITE" id="PS50878"/>
    </source>
</evidence>
<dbReference type="PROSITE" id="PS50878">
    <property type="entry name" value="RT_POL"/>
    <property type="match status" value="1"/>
</dbReference>
<keyword evidence="12" id="KW-1185">Reference proteome</keyword>
<keyword evidence="6 11" id="KW-0695">RNA-directed DNA polymerase</keyword>
<evidence type="ECO:0000256" key="3">
    <source>
        <dbReference type="ARBA" id="ARBA00022695"/>
    </source>
</evidence>
<comment type="catalytic activity">
    <reaction evidence="9">
        <text>DNA(n) + a 2'-deoxyribonucleoside 5'-triphosphate = DNA(n+1) + diphosphate</text>
        <dbReference type="Rhea" id="RHEA:22508"/>
        <dbReference type="Rhea" id="RHEA-COMP:17339"/>
        <dbReference type="Rhea" id="RHEA-COMP:17340"/>
        <dbReference type="ChEBI" id="CHEBI:33019"/>
        <dbReference type="ChEBI" id="CHEBI:61560"/>
        <dbReference type="ChEBI" id="CHEBI:173112"/>
        <dbReference type="EC" id="2.7.7.49"/>
    </reaction>
</comment>
<feature type="domain" description="Reverse transcriptase" evidence="10">
    <location>
        <begin position="50"/>
        <end position="274"/>
    </location>
</feature>
<evidence type="ECO:0000256" key="2">
    <source>
        <dbReference type="ARBA" id="ARBA00022679"/>
    </source>
</evidence>
<dbReference type="GO" id="GO:0003964">
    <property type="term" value="F:RNA-directed DNA polymerase activity"/>
    <property type="evidence" value="ECO:0007669"/>
    <property type="project" value="UniProtKB-KW"/>
</dbReference>
<evidence type="ECO:0000256" key="6">
    <source>
        <dbReference type="ARBA" id="ARBA00022918"/>
    </source>
</evidence>
<sequence>MSNDNLFQENIKSIFYSIDSIEDFCNLLNQIYQHIFPSRDTKLNVVISVKDLNYYAFDRSRNKYKTFAIRKKDGGSRIIKAPNYKLKTILKCLNWLFNTLFIPHNNAYGFVRNKNVANNAVPHVGKLFVYNIDLLNFFPSTSFRRVKSVFELPPFYLNGDKSKLANREKLGFLIANLCCDAGFLPQGAPTSPVLTNIVCRRMDKKLYKFSKQNNCTYTRYADDITFSSYKQVFDESFKKGIKSIIENEENYKINDKKERLQSYGERQIVTGLVVNQKLNVTRDYNKDIRFWLWSWKKWGYEQTQLRFAEEFVYKKSYQKYNGKAPSFVNYLSGKIRYLSMIRGRDDERVKRYIDNFNKMVSDTVKTFTTVDLLQIFRKIDTHGKDSIDYSFKKNIA</sequence>
<keyword evidence="7" id="KW-0051">Antiviral defense</keyword>
<dbReference type="PANTHER" id="PTHR34047">
    <property type="entry name" value="NUCLEAR INTRON MATURASE 1, MITOCHONDRIAL-RELATED"/>
    <property type="match status" value="1"/>
</dbReference>
<dbReference type="PRINTS" id="PR00866">
    <property type="entry name" value="RNADNAPOLMS"/>
</dbReference>
<evidence type="ECO:0000256" key="5">
    <source>
        <dbReference type="ARBA" id="ARBA00022842"/>
    </source>
</evidence>